<reference evidence="1" key="2">
    <citation type="journal article" date="2015" name="Data Brief">
        <title>Shoot transcriptome of the giant reed, Arundo donax.</title>
        <authorList>
            <person name="Barrero R.A."/>
            <person name="Guerrero F.D."/>
            <person name="Moolhuijzen P."/>
            <person name="Goolsby J.A."/>
            <person name="Tidwell J."/>
            <person name="Bellgard S.E."/>
            <person name="Bellgard M.I."/>
        </authorList>
    </citation>
    <scope>NUCLEOTIDE SEQUENCE</scope>
    <source>
        <tissue evidence="1">Shoot tissue taken approximately 20 cm above the soil surface</tissue>
    </source>
</reference>
<dbReference type="AlphaFoldDB" id="A0A0A9HH81"/>
<organism evidence="1">
    <name type="scientific">Arundo donax</name>
    <name type="common">Giant reed</name>
    <name type="synonym">Donax arundinaceus</name>
    <dbReference type="NCBI Taxonomy" id="35708"/>
    <lineage>
        <taxon>Eukaryota</taxon>
        <taxon>Viridiplantae</taxon>
        <taxon>Streptophyta</taxon>
        <taxon>Embryophyta</taxon>
        <taxon>Tracheophyta</taxon>
        <taxon>Spermatophyta</taxon>
        <taxon>Magnoliopsida</taxon>
        <taxon>Liliopsida</taxon>
        <taxon>Poales</taxon>
        <taxon>Poaceae</taxon>
        <taxon>PACMAD clade</taxon>
        <taxon>Arundinoideae</taxon>
        <taxon>Arundineae</taxon>
        <taxon>Arundo</taxon>
    </lineage>
</organism>
<sequence length="26" mass="2812">MARSEVARTLSQCRGFSFGRGSPLPT</sequence>
<name>A0A0A9HH81_ARUDO</name>
<reference evidence="1" key="1">
    <citation type="submission" date="2014-09" db="EMBL/GenBank/DDBJ databases">
        <authorList>
            <person name="Magalhaes I.L.F."/>
            <person name="Oliveira U."/>
            <person name="Santos F.R."/>
            <person name="Vidigal T.H.D.A."/>
            <person name="Brescovit A.D."/>
            <person name="Santos A.J."/>
        </authorList>
    </citation>
    <scope>NUCLEOTIDE SEQUENCE</scope>
    <source>
        <tissue evidence="1">Shoot tissue taken approximately 20 cm above the soil surface</tissue>
    </source>
</reference>
<dbReference type="EMBL" id="GBRH01165623">
    <property type="protein sequence ID" value="JAE32273.1"/>
    <property type="molecule type" value="Transcribed_RNA"/>
</dbReference>
<protein>
    <submittedName>
        <fullName evidence="1">Uncharacterized protein</fullName>
    </submittedName>
</protein>
<accession>A0A0A9HH81</accession>
<proteinExistence type="predicted"/>
<evidence type="ECO:0000313" key="1">
    <source>
        <dbReference type="EMBL" id="JAE32273.1"/>
    </source>
</evidence>